<comment type="subcellular location">
    <subcellularLocation>
        <location evidence="1 8">Cell membrane</location>
        <topology evidence="1 8">Multi-pass membrane protein</topology>
    </subcellularLocation>
</comment>
<evidence type="ECO:0000259" key="9">
    <source>
        <dbReference type="PROSITE" id="PS50928"/>
    </source>
</evidence>
<dbReference type="InterPro" id="IPR043429">
    <property type="entry name" value="ArtM/GltK/GlnP/TcyL/YhdX-like"/>
</dbReference>
<feature type="domain" description="ABC transmembrane type-1" evidence="9">
    <location>
        <begin position="23"/>
        <end position="213"/>
    </location>
</feature>
<evidence type="ECO:0000256" key="6">
    <source>
        <dbReference type="ARBA" id="ARBA00022989"/>
    </source>
</evidence>
<sequence length="264" mass="29397">MNSTRVFDPSMIVQVIPDLLSYLDVTLLVAVTSILLGSLLGMILAWARTGHHRVLRWIANGYIYIMRCTPSIVLLFIVFYGLPKLVESMTDYDINDTNRAVFAIITFTLLFGAYISEVFRAAYQAVPKGQYEAAVSIGLTPFQAFRQVMLPQATVIALPNFGNSVINLLKEGALAYTIGLIDMIGKGNLIIAQNFGAYGVEIYLACMIVYWIMTTCIAKGFLRLEEHLDKGQSLRAKNPAQAKARILPVWKSVPALMRRIQRQG</sequence>
<evidence type="ECO:0000313" key="11">
    <source>
        <dbReference type="Proteomes" id="UP001605989"/>
    </source>
</evidence>
<evidence type="ECO:0000256" key="1">
    <source>
        <dbReference type="ARBA" id="ARBA00004651"/>
    </source>
</evidence>
<dbReference type="PANTHER" id="PTHR30614">
    <property type="entry name" value="MEMBRANE COMPONENT OF AMINO ACID ABC TRANSPORTER"/>
    <property type="match status" value="1"/>
</dbReference>
<dbReference type="RefSeq" id="WP_234995414.1">
    <property type="nucleotide sequence ID" value="NZ_CP011940.1"/>
</dbReference>
<dbReference type="SUPFAM" id="SSF161098">
    <property type="entry name" value="MetI-like"/>
    <property type="match status" value="1"/>
</dbReference>
<evidence type="ECO:0000256" key="3">
    <source>
        <dbReference type="ARBA" id="ARBA00022475"/>
    </source>
</evidence>
<keyword evidence="11" id="KW-1185">Reference proteome</keyword>
<comment type="caution">
    <text evidence="10">The sequence shown here is derived from an EMBL/GenBank/DDBJ whole genome shotgun (WGS) entry which is preliminary data.</text>
</comment>
<name>A0ABW7DMZ8_9FIRM</name>
<comment type="similarity">
    <text evidence="8">Belongs to the binding-protein-dependent transport system permease family.</text>
</comment>
<keyword evidence="6 8" id="KW-1133">Transmembrane helix</keyword>
<dbReference type="EMBL" id="JBIEKR010000004">
    <property type="protein sequence ID" value="MFG6272752.1"/>
    <property type="molecule type" value="Genomic_DNA"/>
</dbReference>
<dbReference type="Proteomes" id="UP001605989">
    <property type="component" value="Unassembled WGS sequence"/>
</dbReference>
<keyword evidence="2 8" id="KW-0813">Transport</keyword>
<evidence type="ECO:0000256" key="2">
    <source>
        <dbReference type="ARBA" id="ARBA00022448"/>
    </source>
</evidence>
<reference evidence="10 11" key="1">
    <citation type="submission" date="2024-10" db="EMBL/GenBank/DDBJ databases">
        <authorList>
            <person name="Sang B.-I."/>
            <person name="Prabhaharan D."/>
        </authorList>
    </citation>
    <scope>NUCLEOTIDE SEQUENCE [LARGE SCALE GENOMIC DNA]</scope>
    <source>
        <strain evidence="10 11">MH</strain>
    </source>
</reference>
<evidence type="ECO:0000313" key="10">
    <source>
        <dbReference type="EMBL" id="MFG6272752.1"/>
    </source>
</evidence>
<keyword evidence="3" id="KW-1003">Cell membrane</keyword>
<dbReference type="Gene3D" id="1.10.3720.10">
    <property type="entry name" value="MetI-like"/>
    <property type="match status" value="1"/>
</dbReference>
<dbReference type="CDD" id="cd06261">
    <property type="entry name" value="TM_PBP2"/>
    <property type="match status" value="1"/>
</dbReference>
<feature type="transmembrane region" description="Helical" evidence="8">
    <location>
        <begin position="20"/>
        <end position="47"/>
    </location>
</feature>
<dbReference type="InterPro" id="IPR000515">
    <property type="entry name" value="MetI-like"/>
</dbReference>
<feature type="transmembrane region" description="Helical" evidence="8">
    <location>
        <begin position="100"/>
        <end position="119"/>
    </location>
</feature>
<dbReference type="PROSITE" id="PS50928">
    <property type="entry name" value="ABC_TM1"/>
    <property type="match status" value="1"/>
</dbReference>
<organism evidence="10 11">
    <name type="scientific">Megasphaera hexanoica</name>
    <dbReference type="NCBI Taxonomy" id="1675036"/>
    <lineage>
        <taxon>Bacteria</taxon>
        <taxon>Bacillati</taxon>
        <taxon>Bacillota</taxon>
        <taxon>Negativicutes</taxon>
        <taxon>Veillonellales</taxon>
        <taxon>Veillonellaceae</taxon>
        <taxon>Megasphaera</taxon>
    </lineage>
</organism>
<evidence type="ECO:0000256" key="4">
    <source>
        <dbReference type="ARBA" id="ARBA00022692"/>
    </source>
</evidence>
<keyword evidence="7 8" id="KW-0472">Membrane</keyword>
<feature type="transmembrane region" description="Helical" evidence="8">
    <location>
        <begin position="202"/>
        <end position="222"/>
    </location>
</feature>
<keyword evidence="5" id="KW-0029">Amino-acid transport</keyword>
<dbReference type="PANTHER" id="PTHR30614:SF0">
    <property type="entry name" value="L-CYSTINE TRANSPORT SYSTEM PERMEASE PROTEIN TCYL"/>
    <property type="match status" value="1"/>
</dbReference>
<dbReference type="InterPro" id="IPR010065">
    <property type="entry name" value="AA_ABC_transptr_permease_3TM"/>
</dbReference>
<proteinExistence type="inferred from homology"/>
<evidence type="ECO:0000256" key="5">
    <source>
        <dbReference type="ARBA" id="ARBA00022970"/>
    </source>
</evidence>
<accession>A0ABW7DMZ8</accession>
<evidence type="ECO:0000256" key="7">
    <source>
        <dbReference type="ARBA" id="ARBA00023136"/>
    </source>
</evidence>
<dbReference type="InterPro" id="IPR035906">
    <property type="entry name" value="MetI-like_sf"/>
</dbReference>
<gene>
    <name evidence="10" type="ORF">ACGTZG_06065</name>
</gene>
<keyword evidence="4 8" id="KW-0812">Transmembrane</keyword>
<dbReference type="Pfam" id="PF00528">
    <property type="entry name" value="BPD_transp_1"/>
    <property type="match status" value="1"/>
</dbReference>
<dbReference type="NCBIfam" id="TIGR01726">
    <property type="entry name" value="HEQRo_perm_3TM"/>
    <property type="match status" value="1"/>
</dbReference>
<protein>
    <submittedName>
        <fullName evidence="10">Amino acid ABC transporter permease</fullName>
    </submittedName>
</protein>
<evidence type="ECO:0000256" key="8">
    <source>
        <dbReference type="RuleBase" id="RU363032"/>
    </source>
</evidence>
<feature type="transmembrane region" description="Helical" evidence="8">
    <location>
        <begin position="59"/>
        <end position="80"/>
    </location>
</feature>